<dbReference type="AlphaFoldDB" id="L1I6U6"/>
<evidence type="ECO:0000313" key="3">
    <source>
        <dbReference type="Proteomes" id="UP000011087"/>
    </source>
</evidence>
<name>L1I6U6_GUITC</name>
<dbReference type="GeneID" id="17288327"/>
<dbReference type="EnsemblProtists" id="EKX31609">
    <property type="protein sequence ID" value="EKX31609"/>
    <property type="gene ID" value="GUITHDRAFT_156535"/>
</dbReference>
<dbReference type="KEGG" id="gtt:GUITHDRAFT_156535"/>
<keyword evidence="3" id="KW-1185">Reference proteome</keyword>
<reference evidence="3" key="2">
    <citation type="submission" date="2012-11" db="EMBL/GenBank/DDBJ databases">
        <authorList>
            <person name="Kuo A."/>
            <person name="Curtis B.A."/>
            <person name="Tanifuji G."/>
            <person name="Burki F."/>
            <person name="Gruber A."/>
            <person name="Irimia M."/>
            <person name="Maruyama S."/>
            <person name="Arias M.C."/>
            <person name="Ball S.G."/>
            <person name="Gile G.H."/>
            <person name="Hirakawa Y."/>
            <person name="Hopkins J.F."/>
            <person name="Rensing S.A."/>
            <person name="Schmutz J."/>
            <person name="Symeonidi A."/>
            <person name="Elias M."/>
            <person name="Eveleigh R.J."/>
            <person name="Herman E.K."/>
            <person name="Klute M.J."/>
            <person name="Nakayama T."/>
            <person name="Obornik M."/>
            <person name="Reyes-Prieto A."/>
            <person name="Armbrust E.V."/>
            <person name="Aves S.J."/>
            <person name="Beiko R.G."/>
            <person name="Coutinho P."/>
            <person name="Dacks J.B."/>
            <person name="Durnford D.G."/>
            <person name="Fast N.M."/>
            <person name="Green B.R."/>
            <person name="Grisdale C."/>
            <person name="Hempe F."/>
            <person name="Henrissat B."/>
            <person name="Hoppner M.P."/>
            <person name="Ishida K.-I."/>
            <person name="Kim E."/>
            <person name="Koreny L."/>
            <person name="Kroth P.G."/>
            <person name="Liu Y."/>
            <person name="Malik S.-B."/>
            <person name="Maier U.G."/>
            <person name="McRose D."/>
            <person name="Mock T."/>
            <person name="Neilson J.A."/>
            <person name="Onodera N.T."/>
            <person name="Poole A.M."/>
            <person name="Pritham E.J."/>
            <person name="Richards T.A."/>
            <person name="Rocap G."/>
            <person name="Roy S.W."/>
            <person name="Sarai C."/>
            <person name="Schaack S."/>
            <person name="Shirato S."/>
            <person name="Slamovits C.H."/>
            <person name="Spencer D.F."/>
            <person name="Suzuki S."/>
            <person name="Worden A.Z."/>
            <person name="Zauner S."/>
            <person name="Barry K."/>
            <person name="Bell C."/>
            <person name="Bharti A.K."/>
            <person name="Crow J.A."/>
            <person name="Grimwood J."/>
            <person name="Kramer R."/>
            <person name="Lindquist E."/>
            <person name="Lucas S."/>
            <person name="Salamov A."/>
            <person name="McFadden G.I."/>
            <person name="Lane C.E."/>
            <person name="Keeling P.J."/>
            <person name="Gray M.W."/>
            <person name="Grigoriev I.V."/>
            <person name="Archibald J.M."/>
        </authorList>
    </citation>
    <scope>NUCLEOTIDE SEQUENCE</scope>
    <source>
        <strain evidence="3">CCMP2712</strain>
    </source>
</reference>
<dbReference type="PaxDb" id="55529-EKX31609"/>
<dbReference type="Proteomes" id="UP000011087">
    <property type="component" value="Unassembled WGS sequence"/>
</dbReference>
<proteinExistence type="predicted"/>
<protein>
    <submittedName>
        <fullName evidence="1 2">Uncharacterized protein</fullName>
    </submittedName>
</protein>
<dbReference type="RefSeq" id="XP_005818589.1">
    <property type="nucleotide sequence ID" value="XM_005818532.1"/>
</dbReference>
<reference evidence="2" key="3">
    <citation type="submission" date="2015-06" db="UniProtKB">
        <authorList>
            <consortium name="EnsemblProtists"/>
        </authorList>
    </citation>
    <scope>IDENTIFICATION</scope>
</reference>
<accession>L1I6U6</accession>
<sequence>MHSLRSDIKLKHAALPANEHTELIADVSEDEDELLVELDFPAVNSQFETSTILAEAAPPRVFRRSQRTGREAMEVDTVRGLRNRQVGRDLNRTNEARRLVQLRVVQL</sequence>
<evidence type="ECO:0000313" key="2">
    <source>
        <dbReference type="EnsemblProtists" id="EKX31609"/>
    </source>
</evidence>
<evidence type="ECO:0000313" key="1">
    <source>
        <dbReference type="EMBL" id="EKX31609.1"/>
    </source>
</evidence>
<gene>
    <name evidence="1" type="ORF">GUITHDRAFT_156535</name>
</gene>
<reference evidence="1 3" key="1">
    <citation type="journal article" date="2012" name="Nature">
        <title>Algal genomes reveal evolutionary mosaicism and the fate of nucleomorphs.</title>
        <authorList>
            <consortium name="DOE Joint Genome Institute"/>
            <person name="Curtis B.A."/>
            <person name="Tanifuji G."/>
            <person name="Burki F."/>
            <person name="Gruber A."/>
            <person name="Irimia M."/>
            <person name="Maruyama S."/>
            <person name="Arias M.C."/>
            <person name="Ball S.G."/>
            <person name="Gile G.H."/>
            <person name="Hirakawa Y."/>
            <person name="Hopkins J.F."/>
            <person name="Kuo A."/>
            <person name="Rensing S.A."/>
            <person name="Schmutz J."/>
            <person name="Symeonidi A."/>
            <person name="Elias M."/>
            <person name="Eveleigh R.J."/>
            <person name="Herman E.K."/>
            <person name="Klute M.J."/>
            <person name="Nakayama T."/>
            <person name="Obornik M."/>
            <person name="Reyes-Prieto A."/>
            <person name="Armbrust E.V."/>
            <person name="Aves S.J."/>
            <person name="Beiko R.G."/>
            <person name="Coutinho P."/>
            <person name="Dacks J.B."/>
            <person name="Durnford D.G."/>
            <person name="Fast N.M."/>
            <person name="Green B.R."/>
            <person name="Grisdale C.J."/>
            <person name="Hempel F."/>
            <person name="Henrissat B."/>
            <person name="Hoppner M.P."/>
            <person name="Ishida K."/>
            <person name="Kim E."/>
            <person name="Koreny L."/>
            <person name="Kroth P.G."/>
            <person name="Liu Y."/>
            <person name="Malik S.B."/>
            <person name="Maier U.G."/>
            <person name="McRose D."/>
            <person name="Mock T."/>
            <person name="Neilson J.A."/>
            <person name="Onodera N.T."/>
            <person name="Poole A.M."/>
            <person name="Pritham E.J."/>
            <person name="Richards T.A."/>
            <person name="Rocap G."/>
            <person name="Roy S.W."/>
            <person name="Sarai C."/>
            <person name="Schaack S."/>
            <person name="Shirato S."/>
            <person name="Slamovits C.H."/>
            <person name="Spencer D.F."/>
            <person name="Suzuki S."/>
            <person name="Worden A.Z."/>
            <person name="Zauner S."/>
            <person name="Barry K."/>
            <person name="Bell C."/>
            <person name="Bharti A.K."/>
            <person name="Crow J.A."/>
            <person name="Grimwood J."/>
            <person name="Kramer R."/>
            <person name="Lindquist E."/>
            <person name="Lucas S."/>
            <person name="Salamov A."/>
            <person name="McFadden G.I."/>
            <person name="Lane C.E."/>
            <person name="Keeling P.J."/>
            <person name="Gray M.W."/>
            <person name="Grigoriev I.V."/>
            <person name="Archibald J.M."/>
        </authorList>
    </citation>
    <scope>NUCLEOTIDE SEQUENCE</scope>
    <source>
        <strain evidence="1 3">CCMP2712</strain>
    </source>
</reference>
<dbReference type="EMBL" id="JH993257">
    <property type="protein sequence ID" value="EKX31609.1"/>
    <property type="molecule type" value="Genomic_DNA"/>
</dbReference>
<dbReference type="HOGENOM" id="CLU_2215009_0_0_1"/>
<organism evidence="1">
    <name type="scientific">Guillardia theta (strain CCMP2712)</name>
    <name type="common">Cryptophyte</name>
    <dbReference type="NCBI Taxonomy" id="905079"/>
    <lineage>
        <taxon>Eukaryota</taxon>
        <taxon>Cryptophyceae</taxon>
        <taxon>Pyrenomonadales</taxon>
        <taxon>Geminigeraceae</taxon>
        <taxon>Guillardia</taxon>
    </lineage>
</organism>